<name>A0A160SZC3_9CHLR</name>
<evidence type="ECO:0000313" key="3">
    <source>
        <dbReference type="Proteomes" id="UP000215027"/>
    </source>
</evidence>
<gene>
    <name evidence="2" type="ORF">CFX0092_A0511</name>
</gene>
<dbReference type="PANTHER" id="PTHR46506">
    <property type="entry name" value="OS05G0143600 PROTEIN"/>
    <property type="match status" value="1"/>
</dbReference>
<dbReference type="Gene3D" id="1.10.150.20">
    <property type="entry name" value="5' to 3' exonuclease, C-terminal subdomain"/>
    <property type="match status" value="1"/>
</dbReference>
<dbReference type="Pfam" id="PF14520">
    <property type="entry name" value="HHH_5"/>
    <property type="match status" value="1"/>
</dbReference>
<dbReference type="InterPro" id="IPR043502">
    <property type="entry name" value="DNA/RNA_pol_sf"/>
</dbReference>
<dbReference type="SMART" id="SM00278">
    <property type="entry name" value="HhH1"/>
    <property type="match status" value="1"/>
</dbReference>
<dbReference type="PROSITE" id="PS51752">
    <property type="entry name" value="JACALIN_LECTIN"/>
    <property type="match status" value="1"/>
</dbReference>
<protein>
    <recommendedName>
        <fullName evidence="1">Jacalin-type lectin domain-containing protein</fullName>
    </recommendedName>
</protein>
<dbReference type="CDD" id="cd09302">
    <property type="entry name" value="Jacalin_like"/>
    <property type="match status" value="1"/>
</dbReference>
<evidence type="ECO:0000313" key="2">
    <source>
        <dbReference type="EMBL" id="CUS02392.2"/>
    </source>
</evidence>
<reference evidence="2" key="1">
    <citation type="submission" date="2016-01" db="EMBL/GenBank/DDBJ databases">
        <authorList>
            <person name="Mcilroy J.S."/>
            <person name="Karst M S."/>
            <person name="Albertsen M."/>
        </authorList>
    </citation>
    <scope>NUCLEOTIDE SEQUENCE</scope>
    <source>
        <strain evidence="2">Cfx-K</strain>
    </source>
</reference>
<dbReference type="GO" id="GO:0006281">
    <property type="term" value="P:DNA repair"/>
    <property type="evidence" value="ECO:0007669"/>
    <property type="project" value="InterPro"/>
</dbReference>
<dbReference type="InterPro" id="IPR001229">
    <property type="entry name" value="Jacalin-like_lectin_dom"/>
</dbReference>
<dbReference type="EMBL" id="LN890655">
    <property type="protein sequence ID" value="CUS02392.2"/>
    <property type="molecule type" value="Genomic_DNA"/>
</dbReference>
<dbReference type="SUPFAM" id="SSF51101">
    <property type="entry name" value="Mannose-binding lectins"/>
    <property type="match status" value="1"/>
</dbReference>
<dbReference type="RefSeq" id="WP_095042008.1">
    <property type="nucleotide sequence ID" value="NZ_LN890655.1"/>
</dbReference>
<sequence>MEQIQIGPAGGNGGKPFDHYVIPDGARLSAIHVYTEWVVNAIQIDYISATGTADGRPPIGGLGGEHHAFYLDEDEYLTGISGRAGWYIDSIRFHTNKRVSPAFGGGGGDRDYAFAAPQGHLISGFFGRSDWYLDGLGIYARRQPVAEPPPPVAEEDETDEDGATWMELAGEGQALPASVVVKRQIIASNEALEHLEDVALAEAIAGLGGEEIEEGKVDAAIYTQVLDNGEDGQTIAIVLAVAAETGGVETVGDDADEAAVMVSDTIESDDDMAALEDEAVEGAIETLLEEIGGEVDEVEVTIYAGISEDETTEKSYGAVVAIATRIGAPAEPDSRAAPVAGDAERQPRAKDLERVEGIGPKIAELLIAHDIFNLADLAQTPVERLREILGAAGRRFRLADPGSWPEQAKLGASGMWDAMTELQSRLRAGR</sequence>
<feature type="domain" description="Jacalin-type lectin" evidence="1">
    <location>
        <begin position="3"/>
        <end position="142"/>
    </location>
</feature>
<keyword evidence="3" id="KW-1185">Reference proteome</keyword>
<organism evidence="2 3">
    <name type="scientific">Candidatus Promineifilum breve</name>
    <dbReference type="NCBI Taxonomy" id="1806508"/>
    <lineage>
        <taxon>Bacteria</taxon>
        <taxon>Bacillati</taxon>
        <taxon>Chloroflexota</taxon>
        <taxon>Ardenticatenia</taxon>
        <taxon>Candidatus Promineifilales</taxon>
        <taxon>Candidatus Promineifilaceae</taxon>
        <taxon>Candidatus Promineifilum</taxon>
    </lineage>
</organism>
<dbReference type="Pfam" id="PF01419">
    <property type="entry name" value="Jacalin"/>
    <property type="match status" value="1"/>
</dbReference>
<dbReference type="InterPro" id="IPR003583">
    <property type="entry name" value="Hlx-hairpin-Hlx_DNA-bd_motif"/>
</dbReference>
<dbReference type="KEGG" id="pbf:CFX0092_A0511"/>
<dbReference type="GO" id="GO:0003677">
    <property type="term" value="F:DNA binding"/>
    <property type="evidence" value="ECO:0007669"/>
    <property type="project" value="InterPro"/>
</dbReference>
<dbReference type="SMART" id="SM00915">
    <property type="entry name" value="Jacalin"/>
    <property type="match status" value="1"/>
</dbReference>
<proteinExistence type="predicted"/>
<dbReference type="InterPro" id="IPR036404">
    <property type="entry name" value="Jacalin-like_lectin_dom_sf"/>
</dbReference>
<dbReference type="Proteomes" id="UP000215027">
    <property type="component" value="Chromosome I"/>
</dbReference>
<evidence type="ECO:0000259" key="1">
    <source>
        <dbReference type="PROSITE" id="PS51752"/>
    </source>
</evidence>
<dbReference type="OrthoDB" id="154393at2"/>
<accession>A0A160SZC3</accession>
<dbReference type="SUPFAM" id="SSF56672">
    <property type="entry name" value="DNA/RNA polymerases"/>
    <property type="match status" value="1"/>
</dbReference>
<dbReference type="Gene3D" id="2.100.10.30">
    <property type="entry name" value="Jacalin-like lectin domain"/>
    <property type="match status" value="1"/>
</dbReference>
<dbReference type="AlphaFoldDB" id="A0A160SZC3"/>